<comment type="caution">
    <text evidence="1">The sequence shown here is derived from an EMBL/GenBank/DDBJ whole genome shotgun (WGS) entry which is preliminary data.</text>
</comment>
<sequence length="41" mass="4626">MDFKKSMIRGMAIYGASTMMNSSMGNKQLVQDVINLTNENR</sequence>
<gene>
    <name evidence="1" type="ORF">Uis1B_0869</name>
</gene>
<evidence type="ECO:0000313" key="2">
    <source>
        <dbReference type="Proteomes" id="UP000235050"/>
    </source>
</evidence>
<keyword evidence="2" id="KW-1185">Reference proteome</keyword>
<name>A0A2N5JAW2_9BIFI</name>
<dbReference type="RefSeq" id="WP_279324933.1">
    <property type="nucleotide sequence ID" value="NZ_NMWU01000012.1"/>
</dbReference>
<accession>A0A2N5JAW2</accession>
<reference evidence="1 2" key="1">
    <citation type="submission" date="2017-07" db="EMBL/GenBank/DDBJ databases">
        <title>Bifidobacterium novel species.</title>
        <authorList>
            <person name="Lugli G.A."/>
            <person name="Milani C."/>
            <person name="Duranti S."/>
            <person name="Mangifesta M."/>
        </authorList>
    </citation>
    <scope>NUCLEOTIDE SEQUENCE [LARGE SCALE GENOMIC DNA]</scope>
    <source>
        <strain evidence="2">Uis1B</strain>
    </source>
</reference>
<protein>
    <submittedName>
        <fullName evidence="1">Uncharacterized protein</fullName>
    </submittedName>
</protein>
<dbReference type="Proteomes" id="UP000235050">
    <property type="component" value="Unassembled WGS sequence"/>
</dbReference>
<organism evidence="1 2">
    <name type="scientific">Bifidobacterium margollesii</name>
    <dbReference type="NCBI Taxonomy" id="2020964"/>
    <lineage>
        <taxon>Bacteria</taxon>
        <taxon>Bacillati</taxon>
        <taxon>Actinomycetota</taxon>
        <taxon>Actinomycetes</taxon>
        <taxon>Bifidobacteriales</taxon>
        <taxon>Bifidobacteriaceae</taxon>
        <taxon>Bifidobacterium</taxon>
    </lineage>
</organism>
<dbReference type="EMBL" id="NMWU01000012">
    <property type="protein sequence ID" value="PLS31353.1"/>
    <property type="molecule type" value="Genomic_DNA"/>
</dbReference>
<evidence type="ECO:0000313" key="1">
    <source>
        <dbReference type="EMBL" id="PLS31353.1"/>
    </source>
</evidence>
<dbReference type="AlphaFoldDB" id="A0A2N5JAW2"/>
<proteinExistence type="predicted"/>